<dbReference type="SUPFAM" id="SSF56219">
    <property type="entry name" value="DNase I-like"/>
    <property type="match status" value="1"/>
</dbReference>
<dbReference type="CDD" id="cd09076">
    <property type="entry name" value="L1-EN"/>
    <property type="match status" value="1"/>
</dbReference>
<dbReference type="AlphaFoldDB" id="A0A8S2TT22"/>
<comment type="caution">
    <text evidence="2">The sequence shown here is derived from an EMBL/GenBank/DDBJ whole genome shotgun (WGS) entry which is preliminary data.</text>
</comment>
<gene>
    <name evidence="2" type="ORF">BYL167_LOCUS27358</name>
</gene>
<dbReference type="InterPro" id="IPR027124">
    <property type="entry name" value="Swc5/CFDP1/2"/>
</dbReference>
<dbReference type="InterPro" id="IPR005135">
    <property type="entry name" value="Endo/exonuclease/phosphatase"/>
</dbReference>
<dbReference type="InterPro" id="IPR036691">
    <property type="entry name" value="Endo/exonu/phosph_ase_sf"/>
</dbReference>
<feature type="non-terminal residue" evidence="2">
    <location>
        <position position="167"/>
    </location>
</feature>
<accession>A0A8S2TT22</accession>
<dbReference type="EMBL" id="CAJOBH010035003">
    <property type="protein sequence ID" value="CAF4297632.1"/>
    <property type="molecule type" value="Genomic_DNA"/>
</dbReference>
<dbReference type="Pfam" id="PF03372">
    <property type="entry name" value="Exo_endo_phos"/>
    <property type="match status" value="1"/>
</dbReference>
<feature type="domain" description="Endonuclease/exonuclease/phosphatase" evidence="1">
    <location>
        <begin position="5"/>
        <end position="135"/>
    </location>
</feature>
<evidence type="ECO:0000259" key="1">
    <source>
        <dbReference type="Pfam" id="PF03372"/>
    </source>
</evidence>
<reference evidence="2" key="1">
    <citation type="submission" date="2021-02" db="EMBL/GenBank/DDBJ databases">
        <authorList>
            <person name="Nowell W R."/>
        </authorList>
    </citation>
    <scope>NUCLEOTIDE SEQUENCE</scope>
</reference>
<dbReference type="Proteomes" id="UP000681967">
    <property type="component" value="Unassembled WGS sequence"/>
</dbReference>
<organism evidence="2 3">
    <name type="scientific">Rotaria magnacalcarata</name>
    <dbReference type="NCBI Taxonomy" id="392030"/>
    <lineage>
        <taxon>Eukaryota</taxon>
        <taxon>Metazoa</taxon>
        <taxon>Spiralia</taxon>
        <taxon>Gnathifera</taxon>
        <taxon>Rotifera</taxon>
        <taxon>Eurotatoria</taxon>
        <taxon>Bdelloidea</taxon>
        <taxon>Philodinida</taxon>
        <taxon>Philodinidae</taxon>
        <taxon>Rotaria</taxon>
    </lineage>
</organism>
<dbReference type="PANTHER" id="PTHR23227:SF85">
    <property type="entry name" value="CRANIOFACIAL DEVELOPMENT PROTEIN 2"/>
    <property type="match status" value="1"/>
</dbReference>
<proteinExistence type="predicted"/>
<evidence type="ECO:0000313" key="3">
    <source>
        <dbReference type="Proteomes" id="UP000681967"/>
    </source>
</evidence>
<dbReference type="PANTHER" id="PTHR23227">
    <property type="entry name" value="BUCENTAUR RELATED"/>
    <property type="match status" value="1"/>
</dbReference>
<dbReference type="GO" id="GO:0003824">
    <property type="term" value="F:catalytic activity"/>
    <property type="evidence" value="ECO:0007669"/>
    <property type="project" value="InterPro"/>
</dbReference>
<dbReference type="Gene3D" id="3.60.10.10">
    <property type="entry name" value="Endonuclease/exonuclease/phosphatase"/>
    <property type="match status" value="1"/>
</dbReference>
<protein>
    <recommendedName>
        <fullName evidence="1">Endonuclease/exonuclease/phosphatase domain-containing protein</fullName>
    </recommendedName>
</protein>
<evidence type="ECO:0000313" key="2">
    <source>
        <dbReference type="EMBL" id="CAF4297632.1"/>
    </source>
</evidence>
<name>A0A8S2TT22_9BILA</name>
<sequence>MDRIKIDILGISELKWTGTGHFTSGNYEVYYSGNQNTRKNGVAMVLNKKLVSSVIGYYPKNDRMITIRLHGKPTNLTIIQIYAPTTEAEESTIEDFYMELQQTLDDVPKKDAILIIGDWNAKVGETAVPGIAGKFGLGKRNEAGEKLIDFCQENHMIITNTCFQQPK</sequence>